<evidence type="ECO:0000313" key="2">
    <source>
        <dbReference type="EMBL" id="MFC3670133.1"/>
    </source>
</evidence>
<protein>
    <submittedName>
        <fullName evidence="2">Uncharacterized protein</fullName>
    </submittedName>
</protein>
<proteinExistence type="predicted"/>
<dbReference type="RefSeq" id="WP_191324988.1">
    <property type="nucleotide sequence ID" value="NZ_BMZP01000013.1"/>
</dbReference>
<feature type="region of interest" description="Disordered" evidence="1">
    <location>
        <begin position="50"/>
        <end position="74"/>
    </location>
</feature>
<dbReference type="Proteomes" id="UP001595683">
    <property type="component" value="Unassembled WGS sequence"/>
</dbReference>
<reference evidence="3" key="1">
    <citation type="journal article" date="2019" name="Int. J. Syst. Evol. Microbiol.">
        <title>The Global Catalogue of Microorganisms (GCM) 10K type strain sequencing project: providing services to taxonomists for standard genome sequencing and annotation.</title>
        <authorList>
            <consortium name="The Broad Institute Genomics Platform"/>
            <consortium name="The Broad Institute Genome Sequencing Center for Infectious Disease"/>
            <person name="Wu L."/>
            <person name="Ma J."/>
        </authorList>
    </citation>
    <scope>NUCLEOTIDE SEQUENCE [LARGE SCALE GENOMIC DNA]</scope>
    <source>
        <strain evidence="3">KCTC 42224</strain>
    </source>
</reference>
<evidence type="ECO:0000256" key="1">
    <source>
        <dbReference type="SAM" id="MobiDB-lite"/>
    </source>
</evidence>
<accession>A0ABV7UZ74</accession>
<dbReference type="EMBL" id="JBHRYE010000003">
    <property type="protein sequence ID" value="MFC3670133.1"/>
    <property type="molecule type" value="Genomic_DNA"/>
</dbReference>
<name>A0ABV7UZ74_9SPHN</name>
<gene>
    <name evidence="2" type="ORF">ACFOOT_01725</name>
</gene>
<sequence>MKVQLKVAPSCSFAIGPDEGVLIRCSTVRPMILTLLSDLDPAFAETLATGPASETRLHPPQLSPGRAQRLNVDF</sequence>
<keyword evidence="3" id="KW-1185">Reference proteome</keyword>
<evidence type="ECO:0000313" key="3">
    <source>
        <dbReference type="Proteomes" id="UP001595683"/>
    </source>
</evidence>
<comment type="caution">
    <text evidence="2">The sequence shown here is derived from an EMBL/GenBank/DDBJ whole genome shotgun (WGS) entry which is preliminary data.</text>
</comment>
<organism evidence="2 3">
    <name type="scientific">Novosphingobium pokkalii</name>
    <dbReference type="NCBI Taxonomy" id="1770194"/>
    <lineage>
        <taxon>Bacteria</taxon>
        <taxon>Pseudomonadati</taxon>
        <taxon>Pseudomonadota</taxon>
        <taxon>Alphaproteobacteria</taxon>
        <taxon>Sphingomonadales</taxon>
        <taxon>Sphingomonadaceae</taxon>
        <taxon>Novosphingobium</taxon>
    </lineage>
</organism>